<dbReference type="SMART" id="SM00906">
    <property type="entry name" value="Fungal_trans"/>
    <property type="match status" value="1"/>
</dbReference>
<dbReference type="Pfam" id="PF04082">
    <property type="entry name" value="Fungal_trans"/>
    <property type="match status" value="1"/>
</dbReference>
<evidence type="ECO:0000256" key="4">
    <source>
        <dbReference type="ARBA" id="ARBA00023242"/>
    </source>
</evidence>
<feature type="domain" description="Xylanolytic transcriptional activator regulatory" evidence="6">
    <location>
        <begin position="310"/>
        <end position="379"/>
    </location>
</feature>
<evidence type="ECO:0000256" key="3">
    <source>
        <dbReference type="ARBA" id="ARBA00023163"/>
    </source>
</evidence>
<dbReference type="PANTHER" id="PTHR47424:SF3">
    <property type="entry name" value="REGULATORY PROTEIN GAL4"/>
    <property type="match status" value="1"/>
</dbReference>
<keyword evidence="1" id="KW-0805">Transcription regulation</keyword>
<dbReference type="EMBL" id="JAQQWN010000007">
    <property type="protein sequence ID" value="KAK8075463.1"/>
    <property type="molecule type" value="Genomic_DNA"/>
</dbReference>
<reference evidence="7 8" key="1">
    <citation type="submission" date="2023-01" db="EMBL/GenBank/DDBJ databases">
        <title>Analysis of 21 Apiospora genomes using comparative genomics revels a genus with tremendous synthesis potential of carbohydrate active enzymes and secondary metabolites.</title>
        <authorList>
            <person name="Sorensen T."/>
        </authorList>
    </citation>
    <scope>NUCLEOTIDE SEQUENCE [LARGE SCALE GENOMIC DNA]</scope>
    <source>
        <strain evidence="7 8">CBS 114990</strain>
    </source>
</reference>
<dbReference type="GeneID" id="92047501"/>
<evidence type="ECO:0000256" key="2">
    <source>
        <dbReference type="ARBA" id="ARBA00023125"/>
    </source>
</evidence>
<protein>
    <submittedName>
        <fullName evidence="7">Fungal-specific transcription factor</fullName>
    </submittedName>
</protein>
<keyword evidence="3" id="KW-0804">Transcription</keyword>
<evidence type="ECO:0000256" key="5">
    <source>
        <dbReference type="SAM" id="MobiDB-lite"/>
    </source>
</evidence>
<dbReference type="InterPro" id="IPR007219">
    <property type="entry name" value="XnlR_reg_dom"/>
</dbReference>
<evidence type="ECO:0000259" key="6">
    <source>
        <dbReference type="SMART" id="SM00906"/>
    </source>
</evidence>
<dbReference type="RefSeq" id="XP_066666403.1">
    <property type="nucleotide sequence ID" value="XM_066814441.1"/>
</dbReference>
<dbReference type="InterPro" id="IPR051127">
    <property type="entry name" value="Fungal_SecMet_Regulators"/>
</dbReference>
<organism evidence="7 8">
    <name type="scientific">Apiospora hydei</name>
    <dbReference type="NCBI Taxonomy" id="1337664"/>
    <lineage>
        <taxon>Eukaryota</taxon>
        <taxon>Fungi</taxon>
        <taxon>Dikarya</taxon>
        <taxon>Ascomycota</taxon>
        <taxon>Pezizomycotina</taxon>
        <taxon>Sordariomycetes</taxon>
        <taxon>Xylariomycetidae</taxon>
        <taxon>Amphisphaeriales</taxon>
        <taxon>Apiosporaceae</taxon>
        <taxon>Apiospora</taxon>
    </lineage>
</organism>
<name>A0ABR1VW47_9PEZI</name>
<feature type="compositionally biased region" description="Low complexity" evidence="5">
    <location>
        <begin position="59"/>
        <end position="72"/>
    </location>
</feature>
<dbReference type="CDD" id="cd12148">
    <property type="entry name" value="fungal_TF_MHR"/>
    <property type="match status" value="1"/>
</dbReference>
<keyword evidence="8" id="KW-1185">Reference proteome</keyword>
<evidence type="ECO:0000313" key="8">
    <source>
        <dbReference type="Proteomes" id="UP001433268"/>
    </source>
</evidence>
<gene>
    <name evidence="7" type="ORF">PG997_010126</name>
</gene>
<keyword evidence="2" id="KW-0238">DNA-binding</keyword>
<sequence>MADLPVMAFSHHAVVPCEPEADNDRCGLAACSKCIRRGDKCIYQDAFTTKTRQSKHKSIGPGSSSPSATPGSLHRQVSSPPPVIVPANILATPQTSAAATPMSFQSLFTPGPSNADRDFDPEQSLITNHGRFAGELSTAIDVRAGMISTATSTAMSHPVPFVDAPLFGPIDLDPPCLISESVARALPSRMDAGRLSDIYFQYIDPVEPVLDPTRFSRDVEAAYSGFGAIPDGERDTRLSIINLVFSLAVQRQESIPHIQRQDEGSLYFKRAWALLRLDIVLWQSTGSIALVQCLILMNRYLNCTSHQQKSWMTSGLANRIAQSICCHHPGPSDPESASDIELKRQVWASCVALDRCIAWSQGRTTAQFLTPLPNRAKLSTSISSSSQDSTRAAHLRRVFELHEIGNQIQLAQTQVRNRVASSLGLPRLYQQDEYHAVAVQLDACLNKWESALPDDWKVPNLRVLGDRKSRVERYLLHLRLLHTKIFMHRPLLARFYSMKSHMAATPPSAKASSLSDRLFRDCASLCIDSAQAVVGLIIETLEPGESLGLLPWWYRVYYLHIAGTTFLAAMLTQELYTDSVAQSWGSVISGLKQHEHLSAYVQQCICTFETLAARILESRNSGATDHWSTQLDDNSFGFVIDDLFCDAGFDLDGFAFAADDVVQF</sequence>
<proteinExistence type="predicted"/>
<keyword evidence="4" id="KW-0539">Nucleus</keyword>
<dbReference type="Proteomes" id="UP001433268">
    <property type="component" value="Unassembled WGS sequence"/>
</dbReference>
<evidence type="ECO:0000313" key="7">
    <source>
        <dbReference type="EMBL" id="KAK8075463.1"/>
    </source>
</evidence>
<comment type="caution">
    <text evidence="7">The sequence shown here is derived from an EMBL/GenBank/DDBJ whole genome shotgun (WGS) entry which is preliminary data.</text>
</comment>
<accession>A0ABR1VW47</accession>
<evidence type="ECO:0000256" key="1">
    <source>
        <dbReference type="ARBA" id="ARBA00023015"/>
    </source>
</evidence>
<dbReference type="PANTHER" id="PTHR47424">
    <property type="entry name" value="REGULATORY PROTEIN GAL4"/>
    <property type="match status" value="1"/>
</dbReference>
<feature type="region of interest" description="Disordered" evidence="5">
    <location>
        <begin position="52"/>
        <end position="79"/>
    </location>
</feature>